<dbReference type="PRINTS" id="PR00344">
    <property type="entry name" value="BCTRLSENSOR"/>
</dbReference>
<dbReference type="InterPro" id="IPR036890">
    <property type="entry name" value="HATPase_C_sf"/>
</dbReference>
<dbReference type="Pfam" id="PF02518">
    <property type="entry name" value="HATPase_c"/>
    <property type="match status" value="1"/>
</dbReference>
<evidence type="ECO:0000256" key="3">
    <source>
        <dbReference type="ARBA" id="ARBA00022553"/>
    </source>
</evidence>
<dbReference type="Gene3D" id="3.30.565.10">
    <property type="entry name" value="Histidine kinase-like ATPase, C-terminal domain"/>
    <property type="match status" value="1"/>
</dbReference>
<dbReference type="SUPFAM" id="SSF55874">
    <property type="entry name" value="ATPase domain of HSP90 chaperone/DNA topoisomerase II/histidine kinase"/>
    <property type="match status" value="1"/>
</dbReference>
<evidence type="ECO:0000259" key="4">
    <source>
        <dbReference type="PROSITE" id="PS50109"/>
    </source>
</evidence>
<dbReference type="CDD" id="cd00082">
    <property type="entry name" value="HisKA"/>
    <property type="match status" value="1"/>
</dbReference>
<dbReference type="PROSITE" id="PS50109">
    <property type="entry name" value="HIS_KIN"/>
    <property type="match status" value="1"/>
</dbReference>
<keyword evidence="3" id="KW-0597">Phosphoprotein</keyword>
<dbReference type="InterPro" id="IPR005467">
    <property type="entry name" value="His_kinase_dom"/>
</dbReference>
<dbReference type="PANTHER" id="PTHR43065">
    <property type="entry name" value="SENSOR HISTIDINE KINASE"/>
    <property type="match status" value="1"/>
</dbReference>
<feature type="domain" description="Histidine kinase" evidence="4">
    <location>
        <begin position="90"/>
        <end position="334"/>
    </location>
</feature>
<keyword evidence="6" id="KW-1185">Reference proteome</keyword>
<protein>
    <recommendedName>
        <fullName evidence="2">histidine kinase</fullName>
        <ecNumber evidence="2">2.7.13.3</ecNumber>
    </recommendedName>
</protein>
<organism evidence="5 6">
    <name type="scientific">Aromatoleum petrolei</name>
    <dbReference type="NCBI Taxonomy" id="76116"/>
    <lineage>
        <taxon>Bacteria</taxon>
        <taxon>Pseudomonadati</taxon>
        <taxon>Pseudomonadota</taxon>
        <taxon>Betaproteobacteria</taxon>
        <taxon>Rhodocyclales</taxon>
        <taxon>Rhodocyclaceae</taxon>
        <taxon>Aromatoleum</taxon>
    </lineage>
</organism>
<dbReference type="InterPro" id="IPR003661">
    <property type="entry name" value="HisK_dim/P_dom"/>
</dbReference>
<dbReference type="InterPro" id="IPR003594">
    <property type="entry name" value="HATPase_dom"/>
</dbReference>
<comment type="catalytic activity">
    <reaction evidence="1">
        <text>ATP + protein L-histidine = ADP + protein N-phospho-L-histidine.</text>
        <dbReference type="EC" id="2.7.13.3"/>
    </reaction>
</comment>
<evidence type="ECO:0000256" key="1">
    <source>
        <dbReference type="ARBA" id="ARBA00000085"/>
    </source>
</evidence>
<evidence type="ECO:0000313" key="6">
    <source>
        <dbReference type="Proteomes" id="UP000652074"/>
    </source>
</evidence>
<sequence>MPVRGGTSRYGTMRGAKWPVATPRSRKYCACSVRNRNRRPRKMNAGSVQTLQSSIGDALDERQLLERLKQTEGQLLQSEKLAAVGQLAAGIAHEINNPVGFVSSNLGSLQSYIERLFAILDAYERMEQELPAEHPARLGVAKLCREAELAYLRQDIPDLLSESIEGLARVKGIINDLKDFSRVDDGQREDADLHRCLESTLNVIRNEIKYKADIVREFGELPSVSCVPAQISQVFMNLLINAAQAIEAVGTITLRTGAETDHVWIDICDTGKGIPPEIQARVFDPFFTTKPIGKGTGLGLSISHDIVRRHGGNLILTSAVGEGTTFRVTLPTGNAPEPSE</sequence>
<comment type="caution">
    <text evidence="5">The sequence shown here is derived from an EMBL/GenBank/DDBJ whole genome shotgun (WGS) entry which is preliminary data.</text>
</comment>
<dbReference type="EC" id="2.7.13.3" evidence="2"/>
<dbReference type="EMBL" id="WTVR01000010">
    <property type="protein sequence ID" value="NMF88208.1"/>
    <property type="molecule type" value="Genomic_DNA"/>
</dbReference>
<gene>
    <name evidence="5" type="ORF">GPA26_06895</name>
</gene>
<dbReference type="PANTHER" id="PTHR43065:SF50">
    <property type="entry name" value="HISTIDINE KINASE"/>
    <property type="match status" value="1"/>
</dbReference>
<name>A0ABX1MJS7_9RHOO</name>
<dbReference type="SMART" id="SM00387">
    <property type="entry name" value="HATPase_c"/>
    <property type="match status" value="1"/>
</dbReference>
<dbReference type="InterPro" id="IPR004358">
    <property type="entry name" value="Sig_transdc_His_kin-like_C"/>
</dbReference>
<reference evidence="5 6" key="1">
    <citation type="submission" date="2019-12" db="EMBL/GenBank/DDBJ databases">
        <title>Comparative genomics gives insights into the taxonomy of the Azoarcus-Aromatoleum group and reveals separate origins of nif in the plant-associated Azoarcus and non-plant-associated Aromatoleum sub-groups.</title>
        <authorList>
            <person name="Lafos M."/>
            <person name="Maluk M."/>
            <person name="Batista M."/>
            <person name="Junghare M."/>
            <person name="Carmona M."/>
            <person name="Faoro H."/>
            <person name="Cruz L.M."/>
            <person name="Battistoni F."/>
            <person name="De Souza E."/>
            <person name="Pedrosa F."/>
            <person name="Chen W.-M."/>
            <person name="Poole P.S."/>
            <person name="Dixon R.A."/>
            <person name="James E.K."/>
        </authorList>
    </citation>
    <scope>NUCLEOTIDE SEQUENCE [LARGE SCALE GENOMIC DNA]</scope>
    <source>
        <strain evidence="5 6">ToN1</strain>
    </source>
</reference>
<dbReference type="SMART" id="SM00388">
    <property type="entry name" value="HisKA"/>
    <property type="match status" value="1"/>
</dbReference>
<proteinExistence type="predicted"/>
<dbReference type="Gene3D" id="1.10.287.130">
    <property type="match status" value="1"/>
</dbReference>
<evidence type="ECO:0000313" key="5">
    <source>
        <dbReference type="EMBL" id="NMF88208.1"/>
    </source>
</evidence>
<accession>A0ABX1MJS7</accession>
<evidence type="ECO:0000256" key="2">
    <source>
        <dbReference type="ARBA" id="ARBA00012438"/>
    </source>
</evidence>
<dbReference type="Proteomes" id="UP000652074">
    <property type="component" value="Unassembled WGS sequence"/>
</dbReference>
<dbReference type="InterPro" id="IPR036097">
    <property type="entry name" value="HisK_dim/P_sf"/>
</dbReference>
<dbReference type="SUPFAM" id="SSF47384">
    <property type="entry name" value="Homodimeric domain of signal transducing histidine kinase"/>
    <property type="match status" value="1"/>
</dbReference>